<dbReference type="Proteomes" id="UP000762676">
    <property type="component" value="Unassembled WGS sequence"/>
</dbReference>
<dbReference type="InterPro" id="IPR014821">
    <property type="entry name" value="Ins145_P3_rcpt"/>
</dbReference>
<dbReference type="InterPro" id="IPR036300">
    <property type="entry name" value="MIR_dom_sf"/>
</dbReference>
<evidence type="ECO:0000313" key="5">
    <source>
        <dbReference type="Proteomes" id="UP000762676"/>
    </source>
</evidence>
<dbReference type="SUPFAM" id="SSF82109">
    <property type="entry name" value="MIR domain"/>
    <property type="match status" value="1"/>
</dbReference>
<evidence type="ECO:0000259" key="3">
    <source>
        <dbReference type="PROSITE" id="PS50919"/>
    </source>
</evidence>
<feature type="domain" description="MIR" evidence="3">
    <location>
        <begin position="43"/>
        <end position="85"/>
    </location>
</feature>
<sequence length="85" mass="9464">MSGAEPGKPELPPGVSKTLLQQTKLAAEAEHADNTSEQKRQQGKKVRYGEIVQLKHVLTNKYIHMCTSQTSQRDKNNMMVSLVPC</sequence>
<dbReference type="PROSITE" id="PS50919">
    <property type="entry name" value="MIR"/>
    <property type="match status" value="1"/>
</dbReference>
<keyword evidence="1" id="KW-0677">Repeat</keyword>
<keyword evidence="4" id="KW-0675">Receptor</keyword>
<dbReference type="Pfam" id="PF08709">
    <property type="entry name" value="Ins145_P3_rec"/>
    <property type="match status" value="1"/>
</dbReference>
<dbReference type="EMBL" id="BMAT01010738">
    <property type="protein sequence ID" value="GFR59735.1"/>
    <property type="molecule type" value="Genomic_DNA"/>
</dbReference>
<feature type="compositionally biased region" description="Basic and acidic residues" evidence="2">
    <location>
        <begin position="27"/>
        <end position="40"/>
    </location>
</feature>
<evidence type="ECO:0000313" key="4">
    <source>
        <dbReference type="EMBL" id="GFR59735.1"/>
    </source>
</evidence>
<organism evidence="4 5">
    <name type="scientific">Elysia marginata</name>
    <dbReference type="NCBI Taxonomy" id="1093978"/>
    <lineage>
        <taxon>Eukaryota</taxon>
        <taxon>Metazoa</taxon>
        <taxon>Spiralia</taxon>
        <taxon>Lophotrochozoa</taxon>
        <taxon>Mollusca</taxon>
        <taxon>Gastropoda</taxon>
        <taxon>Heterobranchia</taxon>
        <taxon>Euthyneura</taxon>
        <taxon>Panpulmonata</taxon>
        <taxon>Sacoglossa</taxon>
        <taxon>Placobranchoidea</taxon>
        <taxon>Plakobranchidae</taxon>
        <taxon>Elysia</taxon>
    </lineage>
</organism>
<protein>
    <submittedName>
        <fullName evidence="4">Inositol 1,4,5-trisphosphate receptor type 3-like isoform X13</fullName>
    </submittedName>
</protein>
<evidence type="ECO:0000256" key="1">
    <source>
        <dbReference type="ARBA" id="ARBA00022737"/>
    </source>
</evidence>
<feature type="region of interest" description="Disordered" evidence="2">
    <location>
        <begin position="26"/>
        <end position="47"/>
    </location>
</feature>
<dbReference type="Gene3D" id="2.80.10.50">
    <property type="match status" value="1"/>
</dbReference>
<dbReference type="PANTHER" id="PTHR13715">
    <property type="entry name" value="RYANODINE RECEPTOR AND IP3 RECEPTOR"/>
    <property type="match status" value="1"/>
</dbReference>
<dbReference type="GO" id="GO:0006816">
    <property type="term" value="P:calcium ion transport"/>
    <property type="evidence" value="ECO:0007669"/>
    <property type="project" value="InterPro"/>
</dbReference>
<reference evidence="4 5" key="1">
    <citation type="journal article" date="2021" name="Elife">
        <title>Chloroplast acquisition without the gene transfer in kleptoplastic sea slugs, Plakobranchus ocellatus.</title>
        <authorList>
            <person name="Maeda T."/>
            <person name="Takahashi S."/>
            <person name="Yoshida T."/>
            <person name="Shimamura S."/>
            <person name="Takaki Y."/>
            <person name="Nagai Y."/>
            <person name="Toyoda A."/>
            <person name="Suzuki Y."/>
            <person name="Arimoto A."/>
            <person name="Ishii H."/>
            <person name="Satoh N."/>
            <person name="Nishiyama T."/>
            <person name="Hasebe M."/>
            <person name="Maruyama T."/>
            <person name="Minagawa J."/>
            <person name="Obokata J."/>
            <person name="Shigenobu S."/>
        </authorList>
    </citation>
    <scope>NUCLEOTIDE SEQUENCE [LARGE SCALE GENOMIC DNA]</scope>
</reference>
<gene>
    <name evidence="4" type="ORF">ElyMa_005390700</name>
</gene>
<dbReference type="AlphaFoldDB" id="A0AAV4EG61"/>
<comment type="caution">
    <text evidence="4">The sequence shown here is derived from an EMBL/GenBank/DDBJ whole genome shotgun (WGS) entry which is preliminary data.</text>
</comment>
<dbReference type="InterPro" id="IPR016093">
    <property type="entry name" value="MIR_motif"/>
</dbReference>
<keyword evidence="5" id="KW-1185">Reference proteome</keyword>
<name>A0AAV4EG61_9GAST</name>
<dbReference type="PANTHER" id="PTHR13715:SF99">
    <property type="entry name" value="INOSITOL 1,4,5-TRISPHOSPHATE RECEPTOR-LIKE PROTEIN A"/>
    <property type="match status" value="1"/>
</dbReference>
<evidence type="ECO:0000256" key="2">
    <source>
        <dbReference type="SAM" id="MobiDB-lite"/>
    </source>
</evidence>
<accession>A0AAV4EG61</accession>
<dbReference type="InterPro" id="IPR015925">
    <property type="entry name" value="Ryanodine_IP3_receptor"/>
</dbReference>
<proteinExistence type="predicted"/>